<dbReference type="EMBL" id="JAAATY010000085">
    <property type="protein sequence ID" value="NRN71474.1"/>
    <property type="molecule type" value="Genomic_DNA"/>
</dbReference>
<keyword evidence="1" id="KW-0677">Repeat</keyword>
<dbReference type="Gene3D" id="2.180.10.10">
    <property type="entry name" value="RHS repeat-associated core"/>
    <property type="match status" value="1"/>
</dbReference>
<dbReference type="Pfam" id="PF25023">
    <property type="entry name" value="TEN_YD-shell"/>
    <property type="match status" value="1"/>
</dbReference>
<dbReference type="InterPro" id="IPR056823">
    <property type="entry name" value="TEN-like_YD-shell"/>
</dbReference>
<protein>
    <recommendedName>
        <fullName evidence="3">Teneurin-like YD-shell domain-containing protein</fullName>
    </recommendedName>
</protein>
<dbReference type="NCBIfam" id="TIGR01643">
    <property type="entry name" value="YD_repeat_2x"/>
    <property type="match status" value="1"/>
</dbReference>
<evidence type="ECO:0000259" key="3">
    <source>
        <dbReference type="Pfam" id="PF25023"/>
    </source>
</evidence>
<sequence length="274" mass="29383">MVSIEQQDVNSEPLLFYYDAANRMVKMTDPGIQDTTFTYDNADRRTSITWPGAGSQTIGYDTSGRQTSISVKNPAGAETFKVTYSYAVPGGGDSDLLQSKAIAGVTTAFSYDPLRRLSKAGNDTFSYDLASNMTTLAGTSFTMNAANQPTQAGNSTNQFDAAGNLTSRTNPSETYTYSPTNQLLSATSGGVEVYRASYDGIDHTQPRSITEKVGSTTSTHVFGQTALGPMWVKENGSLTTYSRDPRGTVMTVQTDNGARYNAITDYQGSVLGLV</sequence>
<evidence type="ECO:0000313" key="5">
    <source>
        <dbReference type="Proteomes" id="UP000763557"/>
    </source>
</evidence>
<name>A0ABX2FK29_9PSEU</name>
<dbReference type="InterPro" id="IPR006530">
    <property type="entry name" value="YD"/>
</dbReference>
<feature type="region of interest" description="Disordered" evidence="2">
    <location>
        <begin position="149"/>
        <end position="178"/>
    </location>
</feature>
<evidence type="ECO:0000256" key="2">
    <source>
        <dbReference type="SAM" id="MobiDB-lite"/>
    </source>
</evidence>
<evidence type="ECO:0000313" key="4">
    <source>
        <dbReference type="EMBL" id="NRN71474.1"/>
    </source>
</evidence>
<feature type="domain" description="Teneurin-like YD-shell" evidence="3">
    <location>
        <begin position="110"/>
        <end position="271"/>
    </location>
</feature>
<dbReference type="PANTHER" id="PTHR32305">
    <property type="match status" value="1"/>
</dbReference>
<dbReference type="Proteomes" id="UP000763557">
    <property type="component" value="Unassembled WGS sequence"/>
</dbReference>
<accession>A0ABX2FK29</accession>
<gene>
    <name evidence="4" type="ORF">GC106_87540</name>
</gene>
<comment type="caution">
    <text evidence="4">The sequence shown here is derived from an EMBL/GenBank/DDBJ whole genome shotgun (WGS) entry which is preliminary data.</text>
</comment>
<organism evidence="4 5">
    <name type="scientific">Kibdelosporangium persicum</name>
    <dbReference type="NCBI Taxonomy" id="2698649"/>
    <lineage>
        <taxon>Bacteria</taxon>
        <taxon>Bacillati</taxon>
        <taxon>Actinomycetota</taxon>
        <taxon>Actinomycetes</taxon>
        <taxon>Pseudonocardiales</taxon>
        <taxon>Pseudonocardiaceae</taxon>
        <taxon>Kibdelosporangium</taxon>
    </lineage>
</organism>
<keyword evidence="5" id="KW-1185">Reference proteome</keyword>
<dbReference type="Pfam" id="PF05593">
    <property type="entry name" value="RHS_repeat"/>
    <property type="match status" value="1"/>
</dbReference>
<proteinExistence type="predicted"/>
<feature type="non-terminal residue" evidence="4">
    <location>
        <position position="274"/>
    </location>
</feature>
<evidence type="ECO:0000256" key="1">
    <source>
        <dbReference type="ARBA" id="ARBA00022737"/>
    </source>
</evidence>
<dbReference type="InterPro" id="IPR050708">
    <property type="entry name" value="T6SS_VgrG/RHS"/>
</dbReference>
<dbReference type="PANTHER" id="PTHR32305:SF15">
    <property type="entry name" value="PROTEIN RHSA-RELATED"/>
    <property type="match status" value="1"/>
</dbReference>
<reference evidence="4 5" key="1">
    <citation type="submission" date="2020-01" db="EMBL/GenBank/DDBJ databases">
        <title>Kibdelosporangium persica a novel Actinomycetes from a hot desert in Iran.</title>
        <authorList>
            <person name="Safaei N."/>
            <person name="Zaburannyi N."/>
            <person name="Mueller R."/>
            <person name="Wink J."/>
        </authorList>
    </citation>
    <scope>NUCLEOTIDE SEQUENCE [LARGE SCALE GENOMIC DNA]</scope>
    <source>
        <strain evidence="4 5">4NS15</strain>
    </source>
</reference>
<dbReference type="InterPro" id="IPR031325">
    <property type="entry name" value="RHS_repeat"/>
</dbReference>